<gene>
    <name evidence="11" type="ORF">CAUJ_LOCUS6781</name>
</gene>
<feature type="domain" description="ABC transporter" evidence="10">
    <location>
        <begin position="1921"/>
        <end position="2152"/>
    </location>
</feature>
<comment type="similarity">
    <text evidence="2">Belongs to the ABC transporter superfamily. ABCA family.</text>
</comment>
<dbReference type="SUPFAM" id="SSF52540">
    <property type="entry name" value="P-loop containing nucleoside triphosphate hydrolases"/>
    <property type="match status" value="2"/>
</dbReference>
<evidence type="ECO:0000256" key="2">
    <source>
        <dbReference type="ARBA" id="ARBA00008869"/>
    </source>
</evidence>
<dbReference type="InterPro" id="IPR013525">
    <property type="entry name" value="ABC2_TM"/>
</dbReference>
<keyword evidence="6" id="KW-0067">ATP-binding</keyword>
<feature type="transmembrane region" description="Helical" evidence="9">
    <location>
        <begin position="1749"/>
        <end position="1776"/>
    </location>
</feature>
<feature type="domain" description="ABC transporter" evidence="10">
    <location>
        <begin position="908"/>
        <end position="1138"/>
    </location>
</feature>
<dbReference type="InterPro" id="IPR003593">
    <property type="entry name" value="AAA+_ATPase"/>
</dbReference>
<dbReference type="InterPro" id="IPR027417">
    <property type="entry name" value="P-loop_NTPase"/>
</dbReference>
<dbReference type="Proteomes" id="UP000835052">
    <property type="component" value="Unassembled WGS sequence"/>
</dbReference>
<keyword evidence="8 9" id="KW-0472">Membrane</keyword>
<evidence type="ECO:0000256" key="7">
    <source>
        <dbReference type="ARBA" id="ARBA00022989"/>
    </source>
</evidence>
<comment type="caution">
    <text evidence="11">The sequence shown here is derived from an EMBL/GenBank/DDBJ whole genome shotgun (WGS) entry which is preliminary data.</text>
</comment>
<keyword evidence="7 9" id="KW-1133">Transmembrane helix</keyword>
<feature type="transmembrane region" description="Helical" evidence="9">
    <location>
        <begin position="1850"/>
        <end position="1871"/>
    </location>
</feature>
<dbReference type="GO" id="GO:0016887">
    <property type="term" value="F:ATP hydrolysis activity"/>
    <property type="evidence" value="ECO:0007669"/>
    <property type="project" value="InterPro"/>
</dbReference>
<evidence type="ECO:0000313" key="11">
    <source>
        <dbReference type="EMBL" id="CAD6190862.1"/>
    </source>
</evidence>
<feature type="transmembrane region" description="Helical" evidence="9">
    <location>
        <begin position="779"/>
        <end position="802"/>
    </location>
</feature>
<dbReference type="PROSITE" id="PS00211">
    <property type="entry name" value="ABC_TRANSPORTER_1"/>
    <property type="match status" value="2"/>
</dbReference>
<feature type="transmembrane region" description="Helical" evidence="9">
    <location>
        <begin position="1788"/>
        <end position="1811"/>
    </location>
</feature>
<evidence type="ECO:0000256" key="6">
    <source>
        <dbReference type="ARBA" id="ARBA00022840"/>
    </source>
</evidence>
<dbReference type="FunFam" id="3.40.50.300:FF:000335">
    <property type="entry name" value="ATP binding cassette subfamily A member 5"/>
    <property type="match status" value="1"/>
</dbReference>
<dbReference type="InterPro" id="IPR003439">
    <property type="entry name" value="ABC_transporter-like_ATP-bd"/>
</dbReference>
<reference evidence="11" key="1">
    <citation type="submission" date="2020-10" db="EMBL/GenBank/DDBJ databases">
        <authorList>
            <person name="Kikuchi T."/>
        </authorList>
    </citation>
    <scope>NUCLEOTIDE SEQUENCE</scope>
    <source>
        <strain evidence="11">NKZ352</strain>
    </source>
</reference>
<keyword evidence="3" id="KW-0813">Transport</keyword>
<feature type="transmembrane region" description="Helical" evidence="9">
    <location>
        <begin position="1685"/>
        <end position="1712"/>
    </location>
</feature>
<keyword evidence="4 9" id="KW-0812">Transmembrane</keyword>
<feature type="transmembrane region" description="Helical" evidence="9">
    <location>
        <begin position="830"/>
        <end position="849"/>
    </location>
</feature>
<dbReference type="GO" id="GO:0005524">
    <property type="term" value="F:ATP binding"/>
    <property type="evidence" value="ECO:0007669"/>
    <property type="project" value="UniProtKB-KW"/>
</dbReference>
<dbReference type="GO" id="GO:0005319">
    <property type="term" value="F:lipid transporter activity"/>
    <property type="evidence" value="ECO:0007669"/>
    <property type="project" value="TreeGrafter"/>
</dbReference>
<feature type="transmembrane region" description="Helical" evidence="9">
    <location>
        <begin position="1322"/>
        <end position="1341"/>
    </location>
</feature>
<name>A0A8S1H6A6_9PELO</name>
<dbReference type="GO" id="GO:0140359">
    <property type="term" value="F:ABC-type transporter activity"/>
    <property type="evidence" value="ECO:0007669"/>
    <property type="project" value="InterPro"/>
</dbReference>
<dbReference type="PROSITE" id="PS50893">
    <property type="entry name" value="ABC_TRANSPORTER_2"/>
    <property type="match status" value="2"/>
</dbReference>
<accession>A0A8S1H6A6</accession>
<feature type="transmembrane region" description="Helical" evidence="9">
    <location>
        <begin position="1642"/>
        <end position="1665"/>
    </location>
</feature>
<feature type="transmembrane region" description="Helical" evidence="9">
    <location>
        <begin position="1724"/>
        <end position="1743"/>
    </location>
</feature>
<protein>
    <recommendedName>
        <fullName evidence="10">ABC transporter domain-containing protein</fullName>
    </recommendedName>
</protein>
<feature type="transmembrane region" description="Helical" evidence="9">
    <location>
        <begin position="24"/>
        <end position="43"/>
    </location>
</feature>
<comment type="subcellular location">
    <subcellularLocation>
        <location evidence="1">Membrane</location>
        <topology evidence="1">Multi-pass membrane protein</topology>
    </subcellularLocation>
</comment>
<evidence type="ECO:0000313" key="12">
    <source>
        <dbReference type="Proteomes" id="UP000835052"/>
    </source>
</evidence>
<dbReference type="Pfam" id="PF00005">
    <property type="entry name" value="ABC_tran"/>
    <property type="match status" value="2"/>
</dbReference>
<dbReference type="InterPro" id="IPR017871">
    <property type="entry name" value="ABC_transporter-like_CS"/>
</dbReference>
<proteinExistence type="inferred from homology"/>
<feature type="transmembrane region" description="Helical" evidence="9">
    <location>
        <begin position="725"/>
        <end position="746"/>
    </location>
</feature>
<evidence type="ECO:0000256" key="9">
    <source>
        <dbReference type="SAM" id="Phobius"/>
    </source>
</evidence>
<dbReference type="PANTHER" id="PTHR19229">
    <property type="entry name" value="ATP-BINDING CASSETTE TRANSPORTER SUBFAMILY A ABCA"/>
    <property type="match status" value="1"/>
</dbReference>
<feature type="transmembrane region" description="Helical" evidence="9">
    <location>
        <begin position="692"/>
        <end position="713"/>
    </location>
</feature>
<dbReference type="PANTHER" id="PTHR19229:SF260">
    <property type="entry name" value="ABC TRANSPORTER DOMAIN-CONTAINING PROTEIN"/>
    <property type="match status" value="1"/>
</dbReference>
<dbReference type="SMART" id="SM00382">
    <property type="entry name" value="AAA"/>
    <property type="match status" value="2"/>
</dbReference>
<keyword evidence="12" id="KW-1185">Reference proteome</keyword>
<dbReference type="OrthoDB" id="10255969at2759"/>
<feature type="transmembrane region" description="Helical" evidence="9">
    <location>
        <begin position="753"/>
        <end position="773"/>
    </location>
</feature>
<dbReference type="Gene3D" id="3.40.50.300">
    <property type="entry name" value="P-loop containing nucleotide triphosphate hydrolases"/>
    <property type="match status" value="2"/>
</dbReference>
<evidence type="ECO:0000256" key="4">
    <source>
        <dbReference type="ARBA" id="ARBA00022692"/>
    </source>
</evidence>
<dbReference type="InterPro" id="IPR026082">
    <property type="entry name" value="ABCA"/>
</dbReference>
<evidence type="ECO:0000256" key="5">
    <source>
        <dbReference type="ARBA" id="ARBA00022741"/>
    </source>
</evidence>
<dbReference type="FunFam" id="3.40.50.300:FF:002832">
    <property type="entry name" value="ABC Transporter family"/>
    <property type="match status" value="1"/>
</dbReference>
<evidence type="ECO:0000256" key="8">
    <source>
        <dbReference type="ARBA" id="ARBA00023136"/>
    </source>
</evidence>
<dbReference type="GO" id="GO:0016020">
    <property type="term" value="C:membrane"/>
    <property type="evidence" value="ECO:0007669"/>
    <property type="project" value="UniProtKB-SubCell"/>
</dbReference>
<sequence length="2264" mass="255239">MVSFYRQLKFLLWKCFLVKKRQKFWLVTELFVPCILFIIIALIRTKDFNVTNTQCHYDSKGMPSAGLLPFIHSFFCSLSNQCNIVPTNDDELEFLFNPAFNGTAFNGTASHNNESLAVDFLYYSSLQLQYIGEHPQNFQQTVEAVADLIHLVANMKMSKNGLFQIKDMFDSTTLKQLRQSIVENGVSDETVGMFLEAWIRLGSIAAVLQTKESLEDRRLLSPFSTADFQFSATRLFSRTAFYFPPDYDFGPEKIGELCKNLDAFSMDNISSILVKSSFENGKPFTFGSDRGRMKTLDILNKLESLRIFSMDQPIFRFYEKYGNTAWQDLKLALFCGKDPFDLLTKSAGSSQNDNDYETPFIKWAKAITRFIAHVTPGSSGSTNGTCFEVPMHQELNCSQLEGSLLLKFQPIFSGYILVTPRNPATERLVERLNRPLKLVEYIRNLLYYFPEQAVNLQWAMHNSDLWPASQNVLAWLEETKPPFGSIEMIKLFLQHAFGPPTDPQSLAILFADVISICFLVDRFRFVPNESEMESTAVCLQNQNQYFSGIVFDMKPNATKFNAFVSYQIRHYADYVDGTSYVTDSLGNPFTRARPMEDLKYLFFGFSFLQEAIDRALIEENSKTAVEVGAYAQQEPYPCAFKDTFNVTLFMPLFMLLSFLIPSSLLVKNIVYEKELRIKEQMRIMGLGESLHLVSWAIVALVLNFISILIIAFILKYARIFNHTDFSLLLAVLFLFMCSGIAMSLFFSTLFTNANISTAATCILWFIFYFPFQLKRDGNMSFWMSSTLLLPPTSMGYAFSILASYNAVEKATWAAVPEMVVKGTDLGMPKCMIFLGVDTIMFLILAWYISNVAPGKYGVRLPLYFPFTLHYWYPKYLRNRVEIDDDYNFDTIPALDRFETEPQGLKVTVNINSMAKVYSNGTKALDSLNLRLYENHITALLGHNGAGKTTTMSLLCGLYSPSHGTAKVYGHDIRKDLTGVRSVLGVCPQHNVLFTHLTVSEQLELFAALKGVADKDLKKEVSEVLESVSLLAKANKLAGTLSGGMKRRLCIGIALIGGSKFVILDEPTAGVDVTARKDIWRLLQRNKTGRTILLSTHHMDEADVLSDRIAILSEGELITLGSSVYLKRRFGEYMTLTIIKNSSKNYEEAVAQIISEAPFEIAFSTENDDEIVFKIPITTDSKELEAFFADLDTKLLLLDFGRYGISAPNSSLRWPPQREYIIPKKTSWEAFKKWKNNLCRKRTPDVENRDLIPSASNLETIAGNNDVGSSSRTLAVKTSDSEDVNSIEEMEKPSMITGWRLWFQHVRALLSCRLHYSLRSKRLILFEVVIPILLLFACELFVNMMRTKAGNGTIIIVQGAMPLETSLYGDFVDAYVSSHDRSLNSTATELLHSMLDSPGFGTRCAYDEPAYVRYARSCYEKMGEFNYTRSLDKVPFNEDILCNCTNYGWDCALEDWPWGETPWLMLNTTDRVFDLSGRNISQFRMVTHLQTVANATAPYFVGGFSLGHKNLRAATKEQINDQKEGWQQFKQGWNTTKSTLGINTTHQEEPRIVDPFVVNVTGDDVVNAILGHLDTRENVKVWFNNKVWPSLPIYSNTLSNAILRLGTNDTEARQLGILAATHPMNQTAKEAVEENTKYNMKLLVFRVTLLMLVLGIIPAGFTVYLVEDRICDAFHLQLVGGLHRRTYWVTSFFFDALFYTVAIAILMGVYAFMKVNEFTYSRGTFVSLALVFWLFGLSAILYAYCMQRFFTIPALSFVLIAIGTFFVGIVCTLTVIVLEGMIPSDVTLLPTYTICSFVFLLLPQYNLGMAIFRSASVYQVRELGVHFLQVINREDLVVDLPLPADMAWDVMGLHSAVLLLHIFLAAALLVFCEMDQFQFMMRNERARTQKLLDKDSKLEDEDVHNEQLRVDQISATEGGQALVVRRLAKAYGKENLAVRGISFAVEPGECFGLLGLNGAGKTTTFAMLTAKMYPGLGSIDVNGCSVTSGNLDGFKQLGYCPQFDALNSKLTTRQNLTFYARIRGIPEKEIFPIVDRLLKSLHLRPYAKIVTSQLSGGNRRKLSVAVALISQPSLIFLDEPSAGMDPGSQQFLWNVIERLCKAGKAVVLTSHSMEECEALCTRIAIMDKGKIRCLGGKQHLKNKYGKGYSLTLKLTHISEANIAAEYIHERIIGSRIESIHCSTVFIHVDQDKSTIANILKIVNEAKEKFSLEDYNLSQSTLDEVFQGLTEHEWNLSGVAMPVDTVVNATGPNDVSTKSESAYVTV</sequence>
<evidence type="ECO:0000259" key="10">
    <source>
        <dbReference type="PROSITE" id="PS50893"/>
    </source>
</evidence>
<evidence type="ECO:0000256" key="1">
    <source>
        <dbReference type="ARBA" id="ARBA00004141"/>
    </source>
</evidence>
<dbReference type="EMBL" id="CAJGYM010000018">
    <property type="protein sequence ID" value="CAD6190862.1"/>
    <property type="molecule type" value="Genomic_DNA"/>
</dbReference>
<keyword evidence="5" id="KW-0547">Nucleotide-binding</keyword>
<dbReference type="CDD" id="cd03263">
    <property type="entry name" value="ABC_subfamily_A"/>
    <property type="match status" value="2"/>
</dbReference>
<evidence type="ECO:0000256" key="3">
    <source>
        <dbReference type="ARBA" id="ARBA00022448"/>
    </source>
</evidence>
<feature type="transmembrane region" description="Helical" evidence="9">
    <location>
        <begin position="648"/>
        <end position="671"/>
    </location>
</feature>
<dbReference type="Pfam" id="PF12698">
    <property type="entry name" value="ABC2_membrane_3"/>
    <property type="match status" value="2"/>
</dbReference>
<organism evidence="11 12">
    <name type="scientific">Caenorhabditis auriculariae</name>
    <dbReference type="NCBI Taxonomy" id="2777116"/>
    <lineage>
        <taxon>Eukaryota</taxon>
        <taxon>Metazoa</taxon>
        <taxon>Ecdysozoa</taxon>
        <taxon>Nematoda</taxon>
        <taxon>Chromadorea</taxon>
        <taxon>Rhabditida</taxon>
        <taxon>Rhabditina</taxon>
        <taxon>Rhabditomorpha</taxon>
        <taxon>Rhabditoidea</taxon>
        <taxon>Rhabditidae</taxon>
        <taxon>Peloderinae</taxon>
        <taxon>Caenorhabditis</taxon>
    </lineage>
</organism>